<dbReference type="OrthoDB" id="5597713at2759"/>
<dbReference type="AlphaFoldDB" id="A0A6H5J327"/>
<evidence type="ECO:0000313" key="3">
    <source>
        <dbReference type="EMBL" id="CAB0043067.1"/>
    </source>
</evidence>
<keyword evidence="4" id="KW-1185">Reference proteome</keyword>
<dbReference type="InterPro" id="IPR001254">
    <property type="entry name" value="Trypsin_dom"/>
</dbReference>
<accession>A0A6H5J327</accession>
<proteinExistence type="predicted"/>
<dbReference type="GO" id="GO:0004252">
    <property type="term" value="F:serine-type endopeptidase activity"/>
    <property type="evidence" value="ECO:0007669"/>
    <property type="project" value="InterPro"/>
</dbReference>
<name>A0A6H5J327_9HYME</name>
<protein>
    <recommendedName>
        <fullName evidence="2">Peptidase S1 domain-containing protein</fullName>
    </recommendedName>
</protein>
<dbReference type="Gene3D" id="2.40.10.10">
    <property type="entry name" value="Trypsin-like serine proteases"/>
    <property type="match status" value="1"/>
</dbReference>
<keyword evidence="1" id="KW-1015">Disulfide bond</keyword>
<evidence type="ECO:0000259" key="2">
    <source>
        <dbReference type="SMART" id="SM00020"/>
    </source>
</evidence>
<dbReference type="Proteomes" id="UP000479190">
    <property type="component" value="Unassembled WGS sequence"/>
</dbReference>
<dbReference type="PROSITE" id="PS00134">
    <property type="entry name" value="TRYPSIN_HIS"/>
    <property type="match status" value="1"/>
</dbReference>
<evidence type="ECO:0000313" key="4">
    <source>
        <dbReference type="Proteomes" id="UP000479190"/>
    </source>
</evidence>
<dbReference type="InterPro" id="IPR009003">
    <property type="entry name" value="Peptidase_S1_PA"/>
</dbReference>
<sequence length="343" mass="38191">MGVNAKEGEFPYQALVYNNFTQLICGGSIYNKRFIITAAHCLTDLENGTVHGPASIIIRVGLTRIDDQNAIERTAYKIHVHHLFGDWPMLICLLKKAISRLSATVKFAVLFIHDRQGAISVATLGTVVFTPQSKLSAFSIFASYRHVSGLLSKTKYRPNAMRNSRRMQALASTIRIWIHIHAFTHMEAFNAIIQGCTDTDELAWPFIQKFLLDKARALGSQKANSNSSYITECMQRHTYGICSMGKLKAPARFLCLWTFLLACKAETRTLVYVVCSASKLVTATSFERCPSWRIEVTPSNAPADGPGPEAITMGVNAKEGEFPYQALVYNNFTQLICAISEHK</sequence>
<organism evidence="3 4">
    <name type="scientific">Trichogramma brassicae</name>
    <dbReference type="NCBI Taxonomy" id="86971"/>
    <lineage>
        <taxon>Eukaryota</taxon>
        <taxon>Metazoa</taxon>
        <taxon>Ecdysozoa</taxon>
        <taxon>Arthropoda</taxon>
        <taxon>Hexapoda</taxon>
        <taxon>Insecta</taxon>
        <taxon>Pterygota</taxon>
        <taxon>Neoptera</taxon>
        <taxon>Endopterygota</taxon>
        <taxon>Hymenoptera</taxon>
        <taxon>Apocrita</taxon>
        <taxon>Proctotrupomorpha</taxon>
        <taxon>Chalcidoidea</taxon>
        <taxon>Trichogrammatidae</taxon>
        <taxon>Trichogramma</taxon>
    </lineage>
</organism>
<dbReference type="EMBL" id="CADCXV010001265">
    <property type="protein sequence ID" value="CAB0043067.1"/>
    <property type="molecule type" value="Genomic_DNA"/>
</dbReference>
<reference evidence="3 4" key="1">
    <citation type="submission" date="2020-02" db="EMBL/GenBank/DDBJ databases">
        <authorList>
            <person name="Ferguson B K."/>
        </authorList>
    </citation>
    <scope>NUCLEOTIDE SEQUENCE [LARGE SCALE GENOMIC DNA]</scope>
</reference>
<dbReference type="InterPro" id="IPR018114">
    <property type="entry name" value="TRYPSIN_HIS"/>
</dbReference>
<dbReference type="InterPro" id="IPR043504">
    <property type="entry name" value="Peptidase_S1_PA_chymotrypsin"/>
</dbReference>
<dbReference type="GO" id="GO:0006508">
    <property type="term" value="P:proteolysis"/>
    <property type="evidence" value="ECO:0007669"/>
    <property type="project" value="InterPro"/>
</dbReference>
<gene>
    <name evidence="3" type="ORF">TBRA_LOCUS14655</name>
</gene>
<dbReference type="SMART" id="SM00020">
    <property type="entry name" value="Tryp_SPc"/>
    <property type="match status" value="1"/>
</dbReference>
<dbReference type="Pfam" id="PF00089">
    <property type="entry name" value="Trypsin"/>
    <property type="match status" value="1"/>
</dbReference>
<dbReference type="SUPFAM" id="SSF50494">
    <property type="entry name" value="Trypsin-like serine proteases"/>
    <property type="match status" value="1"/>
</dbReference>
<evidence type="ECO:0000256" key="1">
    <source>
        <dbReference type="ARBA" id="ARBA00023157"/>
    </source>
</evidence>
<feature type="domain" description="Peptidase S1" evidence="2">
    <location>
        <begin position="2"/>
        <end position="178"/>
    </location>
</feature>
<dbReference type="PANTHER" id="PTHR24250">
    <property type="entry name" value="CHYMOTRYPSIN-RELATED"/>
    <property type="match status" value="1"/>
</dbReference>